<proteinExistence type="predicted"/>
<dbReference type="Proteomes" id="UP000294847">
    <property type="component" value="Chromosome 3"/>
</dbReference>
<dbReference type="EMBL" id="CP034206">
    <property type="protein sequence ID" value="QBZ58391.1"/>
    <property type="molecule type" value="Genomic_DNA"/>
</dbReference>
<protein>
    <recommendedName>
        <fullName evidence="3">RNase III domain-containing protein</fullName>
    </recommendedName>
</protein>
<gene>
    <name evidence="1" type="ORF">PoMZ_03343</name>
</gene>
<accession>A0A4P7NAJ2</accession>
<dbReference type="SUPFAM" id="SSF69065">
    <property type="entry name" value="RNase III domain-like"/>
    <property type="match status" value="1"/>
</dbReference>
<dbReference type="AlphaFoldDB" id="A0A4P7NAJ2"/>
<dbReference type="GO" id="GO:0004525">
    <property type="term" value="F:ribonuclease III activity"/>
    <property type="evidence" value="ECO:0007669"/>
    <property type="project" value="InterPro"/>
</dbReference>
<evidence type="ECO:0000313" key="1">
    <source>
        <dbReference type="EMBL" id="QBZ58391.1"/>
    </source>
</evidence>
<evidence type="ECO:0008006" key="3">
    <source>
        <dbReference type="Google" id="ProtNLM"/>
    </source>
</evidence>
<evidence type="ECO:0000313" key="2">
    <source>
        <dbReference type="Proteomes" id="UP000294847"/>
    </source>
</evidence>
<reference evidence="1 2" key="1">
    <citation type="journal article" date="2019" name="Mol. Biol. Evol.">
        <title>Blast fungal genomes show frequent chromosomal changes, gene gains and losses, and effector gene turnover.</title>
        <authorList>
            <person name="Gomez Luciano L.B."/>
            <person name="Jason Tsai I."/>
            <person name="Chuma I."/>
            <person name="Tosa Y."/>
            <person name="Chen Y.H."/>
            <person name="Li J.Y."/>
            <person name="Li M.Y."/>
            <person name="Jade Lu M.Y."/>
            <person name="Nakayashiki H."/>
            <person name="Li W.H."/>
        </authorList>
    </citation>
    <scope>NUCLEOTIDE SEQUENCE [LARGE SCALE GENOMIC DNA]</scope>
    <source>
        <strain evidence="1">MZ5-1-6</strain>
    </source>
</reference>
<sequence>MAQTMEFIETKIGYTFRNQNLCDKALTTAGILLGTLTATNNFDGNASLALIGDSILRIDIALRSRKLHKSKGQAFQKMDRIANNNNLASIFDTAHLGPHITGNLFQQRIIAVRIKVTVVKALLGVMYENSDI</sequence>
<name>A0A4P7NAJ2_PYROR</name>
<dbReference type="GO" id="GO:0006396">
    <property type="term" value="P:RNA processing"/>
    <property type="evidence" value="ECO:0007669"/>
    <property type="project" value="InterPro"/>
</dbReference>
<dbReference type="Gene3D" id="1.10.1520.10">
    <property type="entry name" value="Ribonuclease III domain"/>
    <property type="match status" value="1"/>
</dbReference>
<organism evidence="1 2">
    <name type="scientific">Pyricularia oryzae</name>
    <name type="common">Rice blast fungus</name>
    <name type="synonym">Magnaporthe oryzae</name>
    <dbReference type="NCBI Taxonomy" id="318829"/>
    <lineage>
        <taxon>Eukaryota</taxon>
        <taxon>Fungi</taxon>
        <taxon>Dikarya</taxon>
        <taxon>Ascomycota</taxon>
        <taxon>Pezizomycotina</taxon>
        <taxon>Sordariomycetes</taxon>
        <taxon>Sordariomycetidae</taxon>
        <taxon>Magnaporthales</taxon>
        <taxon>Pyriculariaceae</taxon>
        <taxon>Pyricularia</taxon>
    </lineage>
</organism>
<dbReference type="InterPro" id="IPR036389">
    <property type="entry name" value="RNase_III_sf"/>
</dbReference>